<sequence length="109" mass="12318">MCWTQKISSCVTAESHQKAADLHIIIRQEYNGSTSSYQLHNNQHPISGTGTQVIAAAKPRNALKSQCPGMFVVYSSSSNENFKKRIVREMYVEYLKVHMRPASEPLMCK</sequence>
<organism evidence="1 2">
    <name type="scientific">Rubroshorea leprosula</name>
    <dbReference type="NCBI Taxonomy" id="152421"/>
    <lineage>
        <taxon>Eukaryota</taxon>
        <taxon>Viridiplantae</taxon>
        <taxon>Streptophyta</taxon>
        <taxon>Embryophyta</taxon>
        <taxon>Tracheophyta</taxon>
        <taxon>Spermatophyta</taxon>
        <taxon>Magnoliopsida</taxon>
        <taxon>eudicotyledons</taxon>
        <taxon>Gunneridae</taxon>
        <taxon>Pentapetalae</taxon>
        <taxon>rosids</taxon>
        <taxon>malvids</taxon>
        <taxon>Malvales</taxon>
        <taxon>Dipterocarpaceae</taxon>
        <taxon>Rubroshorea</taxon>
    </lineage>
</organism>
<keyword evidence="2" id="KW-1185">Reference proteome</keyword>
<dbReference type="Proteomes" id="UP001054252">
    <property type="component" value="Unassembled WGS sequence"/>
</dbReference>
<name>A0AAV5IGN0_9ROSI</name>
<gene>
    <name evidence="1" type="ORF">SLEP1_g10216</name>
</gene>
<accession>A0AAV5IGN0</accession>
<evidence type="ECO:0000313" key="1">
    <source>
        <dbReference type="EMBL" id="GKU97033.1"/>
    </source>
</evidence>
<protein>
    <submittedName>
        <fullName evidence="1">Uncharacterized protein</fullName>
    </submittedName>
</protein>
<comment type="caution">
    <text evidence="1">The sequence shown here is derived from an EMBL/GenBank/DDBJ whole genome shotgun (WGS) entry which is preliminary data.</text>
</comment>
<dbReference type="EMBL" id="BPVZ01000011">
    <property type="protein sequence ID" value="GKU97033.1"/>
    <property type="molecule type" value="Genomic_DNA"/>
</dbReference>
<evidence type="ECO:0000313" key="2">
    <source>
        <dbReference type="Proteomes" id="UP001054252"/>
    </source>
</evidence>
<reference evidence="1 2" key="1">
    <citation type="journal article" date="2021" name="Commun. Biol.">
        <title>The genome of Shorea leprosula (Dipterocarpaceae) highlights the ecological relevance of drought in aseasonal tropical rainforests.</title>
        <authorList>
            <person name="Ng K.K.S."/>
            <person name="Kobayashi M.J."/>
            <person name="Fawcett J.A."/>
            <person name="Hatakeyama M."/>
            <person name="Paape T."/>
            <person name="Ng C.H."/>
            <person name="Ang C.C."/>
            <person name="Tnah L.H."/>
            <person name="Lee C.T."/>
            <person name="Nishiyama T."/>
            <person name="Sese J."/>
            <person name="O'Brien M.J."/>
            <person name="Copetti D."/>
            <person name="Mohd Noor M.I."/>
            <person name="Ong R.C."/>
            <person name="Putra M."/>
            <person name="Sireger I.Z."/>
            <person name="Indrioko S."/>
            <person name="Kosugi Y."/>
            <person name="Izuno A."/>
            <person name="Isagi Y."/>
            <person name="Lee S.L."/>
            <person name="Shimizu K.K."/>
        </authorList>
    </citation>
    <scope>NUCLEOTIDE SEQUENCE [LARGE SCALE GENOMIC DNA]</scope>
    <source>
        <strain evidence="1">214</strain>
    </source>
</reference>
<dbReference type="AlphaFoldDB" id="A0AAV5IGN0"/>
<proteinExistence type="predicted"/>